<dbReference type="KEGG" id="sace:GIY23_06570"/>
<accession>A0A5Q3Q4I5</accession>
<gene>
    <name evidence="1" type="ORF">GIY23_06570</name>
</gene>
<reference evidence="2" key="1">
    <citation type="submission" date="2019-11" db="EMBL/GenBank/DDBJ databases">
        <title>The complete genome sequence of Saccharopolyspora sp. E2A.</title>
        <authorList>
            <person name="Zhang G."/>
        </authorList>
    </citation>
    <scope>NUCLEOTIDE SEQUENCE [LARGE SCALE GENOMIC DNA]</scope>
    <source>
        <strain evidence="2">E2A</strain>
    </source>
</reference>
<keyword evidence="2" id="KW-1185">Reference proteome</keyword>
<dbReference type="AlphaFoldDB" id="A0A5Q3Q4I5"/>
<evidence type="ECO:0008006" key="3">
    <source>
        <dbReference type="Google" id="ProtNLM"/>
    </source>
</evidence>
<proteinExistence type="predicted"/>
<dbReference type="RefSeq" id="WP_154075843.1">
    <property type="nucleotide sequence ID" value="NZ_CP045929.1"/>
</dbReference>
<sequence>MTLSFTDARTRSEWDLIRRSQHDIVTTRQLRAFGLSWNAIRAKLDGRRWQRVHRGVIALFTGPLTRQARLSAALLYGGGRSCLSHESAAEAWGWLRQRDDEPIHITVPYTHSVRAQPGLVIHRSRAFQHVLAPLVPPRTNREDTVLDLATAQPDRASAQRNLMNRATAHRVSATALFELMQARPAYRYHAALERAVRFLAEGTTSVLEVRYLLDVEAAHGIPQARRQVPVRADGRKLLEDCDYSPVGVPLIVRLDGRAYHGDVETAFRDRRRDNAAELAGRPRLVYGWNDVRHDPCGVAAEVLTVLRRDGWNGPARPCDQCGDVSKT</sequence>
<organism evidence="1 2">
    <name type="scientific">Allosaccharopolyspora coralli</name>
    <dbReference type="NCBI Taxonomy" id="2665642"/>
    <lineage>
        <taxon>Bacteria</taxon>
        <taxon>Bacillati</taxon>
        <taxon>Actinomycetota</taxon>
        <taxon>Actinomycetes</taxon>
        <taxon>Pseudonocardiales</taxon>
        <taxon>Pseudonocardiaceae</taxon>
        <taxon>Allosaccharopolyspora</taxon>
    </lineage>
</organism>
<evidence type="ECO:0000313" key="1">
    <source>
        <dbReference type="EMBL" id="QGK69243.1"/>
    </source>
</evidence>
<evidence type="ECO:0000313" key="2">
    <source>
        <dbReference type="Proteomes" id="UP000371041"/>
    </source>
</evidence>
<dbReference type="Proteomes" id="UP000371041">
    <property type="component" value="Chromosome"/>
</dbReference>
<name>A0A5Q3Q4I5_9PSEU</name>
<protein>
    <recommendedName>
        <fullName evidence="3">Transcriptional regulator, AbiEi antitoxin, Type IV TA system</fullName>
    </recommendedName>
</protein>
<dbReference type="EMBL" id="CP045929">
    <property type="protein sequence ID" value="QGK69243.1"/>
    <property type="molecule type" value="Genomic_DNA"/>
</dbReference>